<keyword evidence="6" id="KW-0408">Iron</keyword>
<dbReference type="VEuPathDB" id="AmoebaDB:EIN_073690"/>
<dbReference type="PANTHER" id="PTHR42859">
    <property type="entry name" value="OXIDOREDUCTASE"/>
    <property type="match status" value="1"/>
</dbReference>
<dbReference type="GO" id="GO:0046872">
    <property type="term" value="F:metal ion binding"/>
    <property type="evidence" value="ECO:0007669"/>
    <property type="project" value="UniProtKB-KW"/>
</dbReference>
<evidence type="ECO:0000313" key="9">
    <source>
        <dbReference type="EMBL" id="ELP92566.1"/>
    </source>
</evidence>
<dbReference type="Pfam" id="PF12837">
    <property type="entry name" value="Fer4_6"/>
    <property type="match status" value="1"/>
</dbReference>
<dbReference type="KEGG" id="eiv:EIN_073690"/>
<dbReference type="InterPro" id="IPR017900">
    <property type="entry name" value="4Fe4S_Fe_S_CS"/>
</dbReference>
<dbReference type="EMBL" id="KB206336">
    <property type="protein sequence ID" value="ELP92566.1"/>
    <property type="molecule type" value="Genomic_DNA"/>
</dbReference>
<comment type="similarity">
    <text evidence="1">Belongs to the NARF family.</text>
</comment>
<dbReference type="RefSeq" id="XP_004259337.1">
    <property type="nucleotide sequence ID" value="XM_004259289.1"/>
</dbReference>
<evidence type="ECO:0000256" key="6">
    <source>
        <dbReference type="ARBA" id="ARBA00023004"/>
    </source>
</evidence>
<feature type="domain" description="4Fe-4S ferredoxin-type" evidence="8">
    <location>
        <begin position="109"/>
        <end position="140"/>
    </location>
</feature>
<keyword evidence="5" id="KW-0249">Electron transport</keyword>
<dbReference type="AlphaFoldDB" id="A0A0A1UGC8"/>
<organism evidence="9 10">
    <name type="scientific">Entamoeba invadens IP1</name>
    <dbReference type="NCBI Taxonomy" id="370355"/>
    <lineage>
        <taxon>Eukaryota</taxon>
        <taxon>Amoebozoa</taxon>
        <taxon>Evosea</taxon>
        <taxon>Archamoebae</taxon>
        <taxon>Mastigamoebida</taxon>
        <taxon>Entamoebidae</taxon>
        <taxon>Entamoeba</taxon>
    </lineage>
</organism>
<evidence type="ECO:0000256" key="4">
    <source>
        <dbReference type="ARBA" id="ARBA00022723"/>
    </source>
</evidence>
<dbReference type="InterPro" id="IPR017896">
    <property type="entry name" value="4Fe4S_Fe-S-bd"/>
</dbReference>
<keyword evidence="3" id="KW-0004">4Fe-4S</keyword>
<dbReference type="Gene3D" id="3.40.950.10">
    <property type="entry name" value="Fe-only Hydrogenase (Larger Subunit), Chain L, domain 3"/>
    <property type="match status" value="1"/>
</dbReference>
<dbReference type="OMA" id="CCIYKER"/>
<gene>
    <name evidence="9" type="ORF">EIN_073690</name>
</gene>
<dbReference type="OrthoDB" id="24758at2759"/>
<keyword evidence="7" id="KW-0411">Iron-sulfur</keyword>
<dbReference type="Gene3D" id="3.30.70.20">
    <property type="match status" value="2"/>
</dbReference>
<evidence type="ECO:0000256" key="5">
    <source>
        <dbReference type="ARBA" id="ARBA00022982"/>
    </source>
</evidence>
<evidence type="ECO:0000313" key="10">
    <source>
        <dbReference type="Proteomes" id="UP000014680"/>
    </source>
</evidence>
<protein>
    <submittedName>
        <fullName evidence="9">Long iron-dependent hydrogenase 2, putative</fullName>
        <ecNumber evidence="9">1.12.7.2</ecNumber>
    </submittedName>
</protein>
<evidence type="ECO:0000256" key="3">
    <source>
        <dbReference type="ARBA" id="ARBA00022485"/>
    </source>
</evidence>
<feature type="domain" description="4Fe-4S ferredoxin-type" evidence="8">
    <location>
        <begin position="141"/>
        <end position="170"/>
    </location>
</feature>
<dbReference type="SUPFAM" id="SSF53920">
    <property type="entry name" value="Fe-only hydrogenase"/>
    <property type="match status" value="1"/>
</dbReference>
<keyword evidence="10" id="KW-1185">Reference proteome</keyword>
<keyword evidence="2" id="KW-0813">Transport</keyword>
<dbReference type="SUPFAM" id="SSF54862">
    <property type="entry name" value="4Fe-4S ferredoxins"/>
    <property type="match status" value="1"/>
</dbReference>
<evidence type="ECO:0000256" key="1">
    <source>
        <dbReference type="ARBA" id="ARBA00006596"/>
    </source>
</evidence>
<dbReference type="GO" id="GO:0008901">
    <property type="term" value="F:ferredoxin hydrogenase activity"/>
    <property type="evidence" value="ECO:0007669"/>
    <property type="project" value="UniProtKB-EC"/>
</dbReference>
<dbReference type="Pfam" id="PF02906">
    <property type="entry name" value="Fe_hyd_lg_C"/>
    <property type="match status" value="1"/>
</dbReference>
<accession>A0A0A1UGC8</accession>
<dbReference type="PROSITE" id="PS00198">
    <property type="entry name" value="4FE4S_FER_1"/>
    <property type="match status" value="2"/>
</dbReference>
<keyword evidence="9" id="KW-0560">Oxidoreductase</keyword>
<evidence type="ECO:0000256" key="7">
    <source>
        <dbReference type="ARBA" id="ARBA00023014"/>
    </source>
</evidence>
<dbReference type="GO" id="GO:0051539">
    <property type="term" value="F:4 iron, 4 sulfur cluster binding"/>
    <property type="evidence" value="ECO:0007669"/>
    <property type="project" value="UniProtKB-KW"/>
</dbReference>
<dbReference type="InterPro" id="IPR004108">
    <property type="entry name" value="Fe_hydrogenase_lsu_C"/>
</dbReference>
<dbReference type="Pfam" id="PF00037">
    <property type="entry name" value="Fer4"/>
    <property type="match status" value="1"/>
</dbReference>
<feature type="domain" description="4Fe-4S ferredoxin-type" evidence="8">
    <location>
        <begin position="187"/>
        <end position="216"/>
    </location>
</feature>
<dbReference type="PANTHER" id="PTHR42859:SF10">
    <property type="entry name" value="DIMETHYLSULFOXIDE REDUCTASE CHAIN B"/>
    <property type="match status" value="1"/>
</dbReference>
<evidence type="ECO:0000256" key="2">
    <source>
        <dbReference type="ARBA" id="ARBA00022448"/>
    </source>
</evidence>
<dbReference type="EC" id="1.12.7.2" evidence="9"/>
<dbReference type="Proteomes" id="UP000014680">
    <property type="component" value="Unassembled WGS sequence"/>
</dbReference>
<dbReference type="InterPro" id="IPR009016">
    <property type="entry name" value="Fe_hydrogenase"/>
</dbReference>
<sequence>MDTQLTNLRNRTITAFVKLYHSGRFVEDIDSLPNMLCGENWVPSSRFVKSREQEENIHKERILSLLGYVAGEYDMATPLSVYAKKALERTGLHEPVFGIAEAPCNKCNTTGFRVTNMCEGCTARPCYTNCPKKCIDFDENGQARIDQNICIKCGKCAKACPYTAIIKKTIPCMAACPVNAISNTKDGVKAINYDTCINCGGCMRACPFAAILPRSNLLDVLQRLHKTKIYACPAPSIAAHFGKFDVSVVASGLVACGFTGVEEVAYGADLTATHEAEEFVEKIVNKKEAFMTTSCCPAYINAINKHIPDLKPNVSHTPTPMGFASMGVKELGKDCISVFIGPCNAKRWETLQDPNTDFCLTFDEIFGLFEGSGVKLDGMTPYTFPHVSHKEGKIFAVSGGVASAVASLLPKDIDPSILKPVVIDGFTPENFRKLKNFKKNPTGNLVEVMVCEGGCAYGPGCPGLKAPVSAVRIKMAVDKAPACEGGHWVGKADSEVKPISSKA</sequence>
<reference evidence="9 10" key="1">
    <citation type="submission" date="2012-10" db="EMBL/GenBank/DDBJ databases">
        <authorList>
            <person name="Zafar N."/>
            <person name="Inman J."/>
            <person name="Hall N."/>
            <person name="Lorenzi H."/>
            <person name="Caler E."/>
        </authorList>
    </citation>
    <scope>NUCLEOTIDE SEQUENCE [LARGE SCALE GENOMIC DNA]</scope>
    <source>
        <strain evidence="9 10">IP1</strain>
    </source>
</reference>
<dbReference type="InterPro" id="IPR050294">
    <property type="entry name" value="RnfB_subfamily"/>
</dbReference>
<dbReference type="GeneID" id="14891572"/>
<evidence type="ECO:0000259" key="8">
    <source>
        <dbReference type="PROSITE" id="PS51379"/>
    </source>
</evidence>
<dbReference type="PROSITE" id="PS51379">
    <property type="entry name" value="4FE4S_FER_2"/>
    <property type="match status" value="3"/>
</dbReference>
<proteinExistence type="inferred from homology"/>
<name>A0A0A1UGC8_ENTIV</name>
<keyword evidence="4" id="KW-0479">Metal-binding</keyword>